<feature type="transmembrane region" description="Helical" evidence="6">
    <location>
        <begin position="381"/>
        <end position="413"/>
    </location>
</feature>
<keyword evidence="5 6" id="KW-0472">Membrane</keyword>
<keyword evidence="2" id="KW-0813">Transport</keyword>
<reference evidence="7 8" key="1">
    <citation type="journal article" date="2020" name="Cell">
        <title>Large-Scale Comparative Analyses of Tick Genomes Elucidate Their Genetic Diversity and Vector Capacities.</title>
        <authorList>
            <consortium name="Tick Genome and Microbiome Consortium (TIGMIC)"/>
            <person name="Jia N."/>
            <person name="Wang J."/>
            <person name="Shi W."/>
            <person name="Du L."/>
            <person name="Sun Y."/>
            <person name="Zhan W."/>
            <person name="Jiang J.F."/>
            <person name="Wang Q."/>
            <person name="Zhang B."/>
            <person name="Ji P."/>
            <person name="Bell-Sakyi L."/>
            <person name="Cui X.M."/>
            <person name="Yuan T.T."/>
            <person name="Jiang B.G."/>
            <person name="Yang W.F."/>
            <person name="Lam T.T."/>
            <person name="Chang Q.C."/>
            <person name="Ding S.J."/>
            <person name="Wang X.J."/>
            <person name="Zhu J.G."/>
            <person name="Ruan X.D."/>
            <person name="Zhao L."/>
            <person name="Wei J.T."/>
            <person name="Ye R.Z."/>
            <person name="Que T.C."/>
            <person name="Du C.H."/>
            <person name="Zhou Y.H."/>
            <person name="Cheng J.X."/>
            <person name="Dai P.F."/>
            <person name="Guo W.B."/>
            <person name="Han X.H."/>
            <person name="Huang E.J."/>
            <person name="Li L.F."/>
            <person name="Wei W."/>
            <person name="Gao Y.C."/>
            <person name="Liu J.Z."/>
            <person name="Shao H.Z."/>
            <person name="Wang X."/>
            <person name="Wang C.C."/>
            <person name="Yang T.C."/>
            <person name="Huo Q.B."/>
            <person name="Li W."/>
            <person name="Chen H.Y."/>
            <person name="Chen S.E."/>
            <person name="Zhou L.G."/>
            <person name="Ni X.B."/>
            <person name="Tian J.H."/>
            <person name="Sheng Y."/>
            <person name="Liu T."/>
            <person name="Pan Y.S."/>
            <person name="Xia L.Y."/>
            <person name="Li J."/>
            <person name="Zhao F."/>
            <person name="Cao W.C."/>
        </authorList>
    </citation>
    <scope>NUCLEOTIDE SEQUENCE [LARGE SCALE GENOMIC DNA]</scope>
    <source>
        <strain evidence="7">HaeL-2018</strain>
    </source>
</reference>
<evidence type="ECO:0000256" key="4">
    <source>
        <dbReference type="ARBA" id="ARBA00022989"/>
    </source>
</evidence>
<dbReference type="SUPFAM" id="SSF103473">
    <property type="entry name" value="MFS general substrate transporter"/>
    <property type="match status" value="1"/>
</dbReference>
<keyword evidence="8" id="KW-1185">Reference proteome</keyword>
<dbReference type="EMBL" id="JABSTR010000008">
    <property type="protein sequence ID" value="KAH9376833.1"/>
    <property type="molecule type" value="Genomic_DNA"/>
</dbReference>
<feature type="transmembrane region" description="Helical" evidence="6">
    <location>
        <begin position="89"/>
        <end position="109"/>
    </location>
</feature>
<sequence length="477" mass="51681">MSRSVASLKRDPQFGLDSRWSWITAGFLSWVLFICTASVRVAGVLFYGIIDTYGVSRQLASWPVTLNGCLLNLAGPVMGLLCRRFSCRIVLLTCSFITGLAICVCYFAEGVLFLNVFFGLVHGITLSGVFVGVNVLVSQHFERRRITACSMIFTFCGLNTFFAPPLVEYFRTTYGLRGSFLLLGAIILNTFPGTIALHSPPWISRSAEPSPPPKARRVELLHKMAAAKHTSLLSQGKEKINDNPGIRPIAAPRRPSAAQIARSAVMDDWMGSVSSFGALDFGVAPQTDEEQGGATRPLSLKDTARQFLTAAFLVDALSFTIVIFSMGTFVLLCVDLARDRGILPSDAVYLLHAFTAGDITLRAMCGFVIDSKLLSLEAVMFLGYLVQAFAFEFLVWAGTFPMLVICSVLMGVSSGSRVPLQAPTLIHDFGVESLPVMMGGMVFCIGAGSLARPPLVGKEADVSCEANSSVKGWERCF</sequence>
<proteinExistence type="predicted"/>
<keyword evidence="4 6" id="KW-1133">Transmembrane helix</keyword>
<evidence type="ECO:0000313" key="7">
    <source>
        <dbReference type="EMBL" id="KAH9376833.1"/>
    </source>
</evidence>
<feature type="transmembrane region" description="Helical" evidence="6">
    <location>
        <begin position="179"/>
        <end position="197"/>
    </location>
</feature>
<dbReference type="VEuPathDB" id="VectorBase:HLOH_061880"/>
<accession>A0A9J6GQ79</accession>
<name>A0A9J6GQ79_HAELO</name>
<dbReference type="GO" id="GO:0022857">
    <property type="term" value="F:transmembrane transporter activity"/>
    <property type="evidence" value="ECO:0007669"/>
    <property type="project" value="InterPro"/>
</dbReference>
<feature type="transmembrane region" description="Helical" evidence="6">
    <location>
        <begin position="149"/>
        <end position="167"/>
    </location>
</feature>
<feature type="transmembrane region" description="Helical" evidence="6">
    <location>
        <begin position="349"/>
        <end position="369"/>
    </location>
</feature>
<dbReference type="InterPro" id="IPR052983">
    <property type="entry name" value="MFS_Riboflavin_Transporter"/>
</dbReference>
<feature type="transmembrane region" description="Helical" evidence="6">
    <location>
        <begin position="433"/>
        <end position="451"/>
    </location>
</feature>
<organism evidence="7 8">
    <name type="scientific">Haemaphysalis longicornis</name>
    <name type="common">Bush tick</name>
    <dbReference type="NCBI Taxonomy" id="44386"/>
    <lineage>
        <taxon>Eukaryota</taxon>
        <taxon>Metazoa</taxon>
        <taxon>Ecdysozoa</taxon>
        <taxon>Arthropoda</taxon>
        <taxon>Chelicerata</taxon>
        <taxon>Arachnida</taxon>
        <taxon>Acari</taxon>
        <taxon>Parasitiformes</taxon>
        <taxon>Ixodida</taxon>
        <taxon>Ixodoidea</taxon>
        <taxon>Ixodidae</taxon>
        <taxon>Haemaphysalinae</taxon>
        <taxon>Haemaphysalis</taxon>
    </lineage>
</organism>
<dbReference type="Proteomes" id="UP000821853">
    <property type="component" value="Unassembled WGS sequence"/>
</dbReference>
<dbReference type="AlphaFoldDB" id="A0A9J6GQ79"/>
<dbReference type="Gene3D" id="1.20.1250.20">
    <property type="entry name" value="MFS general substrate transporter like domains"/>
    <property type="match status" value="2"/>
</dbReference>
<evidence type="ECO:0000256" key="5">
    <source>
        <dbReference type="ARBA" id="ARBA00023136"/>
    </source>
</evidence>
<evidence type="ECO:0000256" key="2">
    <source>
        <dbReference type="ARBA" id="ARBA00022448"/>
    </source>
</evidence>
<evidence type="ECO:0008006" key="9">
    <source>
        <dbReference type="Google" id="ProtNLM"/>
    </source>
</evidence>
<dbReference type="InterPro" id="IPR011701">
    <property type="entry name" value="MFS"/>
</dbReference>
<dbReference type="InterPro" id="IPR036259">
    <property type="entry name" value="MFS_trans_sf"/>
</dbReference>
<dbReference type="PANTHER" id="PTHR43385">
    <property type="entry name" value="RIBOFLAVIN TRANSPORTER RIBJ"/>
    <property type="match status" value="1"/>
</dbReference>
<feature type="transmembrane region" description="Helical" evidence="6">
    <location>
        <begin position="20"/>
        <end position="50"/>
    </location>
</feature>
<evidence type="ECO:0000256" key="1">
    <source>
        <dbReference type="ARBA" id="ARBA00004141"/>
    </source>
</evidence>
<evidence type="ECO:0000256" key="6">
    <source>
        <dbReference type="SAM" id="Phobius"/>
    </source>
</evidence>
<feature type="transmembrane region" description="Helical" evidence="6">
    <location>
        <begin position="115"/>
        <end position="137"/>
    </location>
</feature>
<feature type="transmembrane region" description="Helical" evidence="6">
    <location>
        <begin position="307"/>
        <end position="337"/>
    </location>
</feature>
<protein>
    <recommendedName>
        <fullName evidence="9">Monocarboxylate transporter</fullName>
    </recommendedName>
</protein>
<comment type="subcellular location">
    <subcellularLocation>
        <location evidence="1">Membrane</location>
        <topology evidence="1">Multi-pass membrane protein</topology>
    </subcellularLocation>
</comment>
<keyword evidence="3 6" id="KW-0812">Transmembrane</keyword>
<dbReference type="OrthoDB" id="5667at2759"/>
<evidence type="ECO:0000256" key="3">
    <source>
        <dbReference type="ARBA" id="ARBA00022692"/>
    </source>
</evidence>
<dbReference type="PANTHER" id="PTHR43385:SF1">
    <property type="entry name" value="RIBOFLAVIN TRANSPORTER RIBJ"/>
    <property type="match status" value="1"/>
</dbReference>
<evidence type="ECO:0000313" key="8">
    <source>
        <dbReference type="Proteomes" id="UP000821853"/>
    </source>
</evidence>
<dbReference type="GO" id="GO:0016020">
    <property type="term" value="C:membrane"/>
    <property type="evidence" value="ECO:0007669"/>
    <property type="project" value="UniProtKB-SubCell"/>
</dbReference>
<comment type="caution">
    <text evidence="7">The sequence shown here is derived from an EMBL/GenBank/DDBJ whole genome shotgun (WGS) entry which is preliminary data.</text>
</comment>
<dbReference type="Pfam" id="PF07690">
    <property type="entry name" value="MFS_1"/>
    <property type="match status" value="1"/>
</dbReference>
<gene>
    <name evidence="7" type="ORF">HPB48_009741</name>
</gene>
<dbReference type="OMA" id="SAISWME"/>
<feature type="transmembrane region" description="Helical" evidence="6">
    <location>
        <begin position="62"/>
        <end position="82"/>
    </location>
</feature>